<evidence type="ECO:0000313" key="3">
    <source>
        <dbReference type="Proteomes" id="UP000094043"/>
    </source>
</evidence>
<protein>
    <submittedName>
        <fullName evidence="2">Uncharacterized protein</fullName>
    </submittedName>
</protein>
<evidence type="ECO:0000313" key="2">
    <source>
        <dbReference type="EMBL" id="WVN85058.1"/>
    </source>
</evidence>
<dbReference type="EMBL" id="CP143784">
    <property type="protein sequence ID" value="WVN85058.1"/>
    <property type="molecule type" value="Genomic_DNA"/>
</dbReference>
<accession>A0AAJ8JML6</accession>
<keyword evidence="3" id="KW-1185">Reference proteome</keyword>
<reference evidence="2" key="2">
    <citation type="journal article" date="2022" name="Elife">
        <title>Obligate sexual reproduction of a homothallic fungus closely related to the Cryptococcus pathogenic species complex.</title>
        <authorList>
            <person name="Passer A.R."/>
            <person name="Clancey S.A."/>
            <person name="Shea T."/>
            <person name="David-Palma M."/>
            <person name="Averette A.F."/>
            <person name="Boekhout T."/>
            <person name="Porcel B.M."/>
            <person name="Nowrousian M."/>
            <person name="Cuomo C.A."/>
            <person name="Sun S."/>
            <person name="Heitman J."/>
            <person name="Coelho M.A."/>
        </authorList>
    </citation>
    <scope>NUCLEOTIDE SEQUENCE</scope>
    <source>
        <strain evidence="2">CBS 7841</strain>
    </source>
</reference>
<name>A0AAJ8JML6_9TREE</name>
<dbReference type="AlphaFoldDB" id="A0AAJ8JML6"/>
<evidence type="ECO:0000256" key="1">
    <source>
        <dbReference type="SAM" id="MobiDB-lite"/>
    </source>
</evidence>
<feature type="region of interest" description="Disordered" evidence="1">
    <location>
        <begin position="362"/>
        <end position="385"/>
    </location>
</feature>
<gene>
    <name evidence="2" type="ORF">L203_100200</name>
</gene>
<reference evidence="2" key="3">
    <citation type="submission" date="2024-01" db="EMBL/GenBank/DDBJ databases">
        <authorList>
            <person name="Coelho M.A."/>
            <person name="David-Palma M."/>
            <person name="Shea T."/>
            <person name="Sun S."/>
            <person name="Cuomo C.A."/>
            <person name="Heitman J."/>
        </authorList>
    </citation>
    <scope>NUCLEOTIDE SEQUENCE</scope>
    <source>
        <strain evidence="2">CBS 7841</strain>
    </source>
</reference>
<dbReference type="RefSeq" id="XP_066065759.1">
    <property type="nucleotide sequence ID" value="XM_066209662.1"/>
</dbReference>
<reference evidence="2" key="1">
    <citation type="submission" date="2016-06" db="EMBL/GenBank/DDBJ databases">
        <authorList>
            <person name="Cuomo C."/>
            <person name="Litvintseva A."/>
            <person name="Heitman J."/>
            <person name="Chen Y."/>
            <person name="Sun S."/>
            <person name="Springer D."/>
            <person name="Dromer F."/>
            <person name="Young S."/>
            <person name="Zeng Q."/>
            <person name="Chapman S."/>
            <person name="Gujja S."/>
            <person name="Saif S."/>
            <person name="Birren B."/>
        </authorList>
    </citation>
    <scope>NUCLEOTIDE SEQUENCE</scope>
    <source>
        <strain evidence="2">CBS 7841</strain>
    </source>
</reference>
<dbReference type="Proteomes" id="UP000094043">
    <property type="component" value="Chromosome 1"/>
</dbReference>
<dbReference type="KEGG" id="cdep:91084416"/>
<proteinExistence type="predicted"/>
<organism evidence="2 3">
    <name type="scientific">Cryptococcus depauperatus CBS 7841</name>
    <dbReference type="NCBI Taxonomy" id="1295531"/>
    <lineage>
        <taxon>Eukaryota</taxon>
        <taxon>Fungi</taxon>
        <taxon>Dikarya</taxon>
        <taxon>Basidiomycota</taxon>
        <taxon>Agaricomycotina</taxon>
        <taxon>Tremellomycetes</taxon>
        <taxon>Tremellales</taxon>
        <taxon>Cryptococcaceae</taxon>
        <taxon>Cryptococcus</taxon>
    </lineage>
</organism>
<dbReference type="GeneID" id="91084416"/>
<sequence length="518" mass="59628">MQSTPSQTHQSIYRETVVELYNKIGLDYVAWMEDTAAQIFERYTLCDIYAFTETFGPHDENPFVLFAEWSNSVLQSKTDPYSYFESQKVSQAANQRMRDPLRDQVLQRHKRSRVKGPADAMLKARVKDPYPGYLRPWVIIQTAQMMRETINIGKEKIDLPEEYRELGPDGKYSFLSLVRNPLPRSKKVNQDDALKLHLEFTDENVAIAKEKTKLLKTKIEHHIKSTTCSISENPIWSKWENQSKSTVNAFPQFISATISPKATSIQIDEQPEEFINTQNFQNTASDMSAPSLPSSRKQTEFFFTQSPLINCNDRFVEDTLDLGISEKTNGDPRPPLTPTSTQKDSLFRLTIEKLEKVLVTPPSTIDKQEQMPWKDDDRQLDSPSLGPNDINRFFAPIRSLSSPLAPFIKDVSDSVNAGTEMRTNQTDLSLLTDPKPLKDARRRYDFHETYETHHRESSQAEEESFAYAAIKQPNASKIYHKRGSWQERIFEEILGERTTSRFNDILKASLTEEVTVYI</sequence>
<feature type="compositionally biased region" description="Basic and acidic residues" evidence="1">
    <location>
        <begin position="366"/>
        <end position="380"/>
    </location>
</feature>